<dbReference type="Gene3D" id="2.30.110.10">
    <property type="entry name" value="Electron Transport, Fmn-binding Protein, Chain A"/>
    <property type="match status" value="1"/>
</dbReference>
<feature type="domain" description="PilZ" evidence="3">
    <location>
        <begin position="124"/>
        <end position="233"/>
    </location>
</feature>
<sequence length="249" mass="28501">MSTLFSQEAGPQPPRDIRSPIEITALLKTLMLSRDPLIITFDDRLQKFQSFIVNLDTNSGELWIDEMIPREGDRYASQGEAFKVDAWHEGIHMRWSCPGAAQVMLDDAPAYAAKFPEELTYHQKRGAFRAGVRRTADIPLELNHAERERTLKSYLMDISATGCKIRLDGDLSKSLQPGEVFTPCYLQLPETGRLELAVEIRHAVFMETANETHVGIHFQQPSPLAQRQIDKFVNYLQREARRIEKEDLF</sequence>
<evidence type="ECO:0000256" key="2">
    <source>
        <dbReference type="ARBA" id="ARBA00023143"/>
    </source>
</evidence>
<dbReference type="EMBL" id="LAZR01000070">
    <property type="protein sequence ID" value="KKN95483.1"/>
    <property type="molecule type" value="Genomic_DNA"/>
</dbReference>
<organism evidence="5">
    <name type="scientific">marine sediment metagenome</name>
    <dbReference type="NCBI Taxonomy" id="412755"/>
    <lineage>
        <taxon>unclassified sequences</taxon>
        <taxon>metagenomes</taxon>
        <taxon>ecological metagenomes</taxon>
    </lineage>
</organism>
<accession>A0A0F9XT99</accession>
<evidence type="ECO:0000259" key="4">
    <source>
        <dbReference type="Pfam" id="PF07317"/>
    </source>
</evidence>
<name>A0A0F9XT99_9ZZZZ</name>
<protein>
    <recommendedName>
        <fullName evidence="6">PilZ domain-containing protein</fullName>
    </recommendedName>
</protein>
<dbReference type="InterPro" id="IPR009875">
    <property type="entry name" value="PilZ_domain"/>
</dbReference>
<reference evidence="5" key="1">
    <citation type="journal article" date="2015" name="Nature">
        <title>Complex archaea that bridge the gap between prokaryotes and eukaryotes.</title>
        <authorList>
            <person name="Spang A."/>
            <person name="Saw J.H."/>
            <person name="Jorgensen S.L."/>
            <person name="Zaremba-Niedzwiedzka K."/>
            <person name="Martijn J."/>
            <person name="Lind A.E."/>
            <person name="van Eijk R."/>
            <person name="Schleper C."/>
            <person name="Guy L."/>
            <person name="Ettema T.J."/>
        </authorList>
    </citation>
    <scope>NUCLEOTIDE SEQUENCE</scope>
</reference>
<evidence type="ECO:0000259" key="3">
    <source>
        <dbReference type="Pfam" id="PF07238"/>
    </source>
</evidence>
<evidence type="ECO:0008006" key="6">
    <source>
        <dbReference type="Google" id="ProtNLM"/>
    </source>
</evidence>
<dbReference type="Pfam" id="PF07317">
    <property type="entry name" value="PilZN"/>
    <property type="match status" value="1"/>
</dbReference>
<proteinExistence type="predicted"/>
<feature type="domain" description="Type III secretion system flagellar brake protein YcgR PilZN" evidence="4">
    <location>
        <begin position="17"/>
        <end position="120"/>
    </location>
</feature>
<keyword evidence="1" id="KW-0547">Nucleotide-binding</keyword>
<gene>
    <name evidence="5" type="ORF">LCGC14_0177280</name>
</gene>
<dbReference type="SUPFAM" id="SSF141371">
    <property type="entry name" value="PilZ domain-like"/>
    <property type="match status" value="1"/>
</dbReference>
<evidence type="ECO:0000256" key="1">
    <source>
        <dbReference type="ARBA" id="ARBA00022741"/>
    </source>
</evidence>
<dbReference type="Gene3D" id="2.40.10.220">
    <property type="entry name" value="predicted glycosyltransferase like domains"/>
    <property type="match status" value="1"/>
</dbReference>
<evidence type="ECO:0000313" key="5">
    <source>
        <dbReference type="EMBL" id="KKN95483.1"/>
    </source>
</evidence>
<dbReference type="Pfam" id="PF07238">
    <property type="entry name" value="PilZ"/>
    <property type="match status" value="1"/>
</dbReference>
<dbReference type="AlphaFoldDB" id="A0A0F9XT99"/>
<comment type="caution">
    <text evidence="5">The sequence shown here is derived from an EMBL/GenBank/DDBJ whole genome shotgun (WGS) entry which is preliminary data.</text>
</comment>
<dbReference type="InterPro" id="IPR009926">
    <property type="entry name" value="T3SS_YcgR_PilZN"/>
</dbReference>
<dbReference type="GO" id="GO:0035438">
    <property type="term" value="F:cyclic-di-GMP binding"/>
    <property type="evidence" value="ECO:0007669"/>
    <property type="project" value="InterPro"/>
</dbReference>
<keyword evidence="2" id="KW-0975">Bacterial flagellum</keyword>
<dbReference type="InterPro" id="IPR012349">
    <property type="entry name" value="Split_barrel_FMN-bd"/>
</dbReference>